<name>A0A0H4T4V8_9BACT</name>
<dbReference type="GO" id="GO:0016787">
    <property type="term" value="F:hydrolase activity"/>
    <property type="evidence" value="ECO:0007669"/>
    <property type="project" value="UniProtKB-KW"/>
</dbReference>
<dbReference type="GO" id="GO:0006402">
    <property type="term" value="P:mRNA catabolic process"/>
    <property type="evidence" value="ECO:0007669"/>
    <property type="project" value="TreeGrafter"/>
</dbReference>
<dbReference type="SUPFAM" id="SSF50118">
    <property type="entry name" value="Cell growth inhibitor/plasmid maintenance toxic component"/>
    <property type="match status" value="1"/>
</dbReference>
<dbReference type="EC" id="3.1.-.-" evidence="1"/>
<evidence type="ECO:0000313" key="1">
    <source>
        <dbReference type="EMBL" id="AKQ02766.1"/>
    </source>
</evidence>
<dbReference type="Pfam" id="PF02452">
    <property type="entry name" value="PemK_toxin"/>
    <property type="match status" value="1"/>
</dbReference>
<dbReference type="Gene3D" id="2.30.30.110">
    <property type="match status" value="1"/>
</dbReference>
<reference evidence="1" key="1">
    <citation type="journal article" date="2015" name="ISME J.">
        <title>Aquifer environment selects for microbial species cohorts in sediment and groundwater.</title>
        <authorList>
            <person name="Hug L.A."/>
            <person name="Thomas B.C."/>
            <person name="Brown C.T."/>
            <person name="Frischkorn K.R."/>
            <person name="Williams K.H."/>
            <person name="Tringe S.G."/>
            <person name="Banfield J.F."/>
        </authorList>
    </citation>
    <scope>NUCLEOTIDE SEQUENCE</scope>
</reference>
<dbReference type="InterPro" id="IPR011067">
    <property type="entry name" value="Plasmid_toxin/cell-grow_inhib"/>
</dbReference>
<keyword evidence="1" id="KW-0378">Hydrolase</keyword>
<accession>A0A0H4T4V8</accession>
<proteinExistence type="predicted"/>
<organism evidence="1">
    <name type="scientific">uncultured Gemmatimonadetes bacterium Rifle_16ft_4_minimus_37772</name>
    <dbReference type="NCBI Taxonomy" id="1665097"/>
    <lineage>
        <taxon>Bacteria</taxon>
        <taxon>Pseudomonadati</taxon>
        <taxon>Gemmatimonadota</taxon>
        <taxon>environmental samples</taxon>
    </lineage>
</organism>
<protein>
    <submittedName>
        <fullName evidence="1">Transcriptional modulator of MazE/toxin MazF, mRNA interferase</fullName>
        <ecNumber evidence="1">3.1.-.-</ecNumber>
    </submittedName>
</protein>
<dbReference type="EMBL" id="KT007003">
    <property type="protein sequence ID" value="AKQ02766.1"/>
    <property type="molecule type" value="Genomic_DNA"/>
</dbReference>
<dbReference type="AlphaFoldDB" id="A0A0H4T4V8"/>
<dbReference type="GO" id="GO:0003677">
    <property type="term" value="F:DNA binding"/>
    <property type="evidence" value="ECO:0007669"/>
    <property type="project" value="InterPro"/>
</dbReference>
<dbReference type="PANTHER" id="PTHR33988:SF2">
    <property type="entry name" value="ENDORIBONUCLEASE MAZF"/>
    <property type="match status" value="1"/>
</dbReference>
<dbReference type="PANTHER" id="PTHR33988">
    <property type="entry name" value="ENDORIBONUCLEASE MAZF-RELATED"/>
    <property type="match status" value="1"/>
</dbReference>
<dbReference type="GO" id="GO:0004521">
    <property type="term" value="F:RNA endonuclease activity"/>
    <property type="evidence" value="ECO:0007669"/>
    <property type="project" value="TreeGrafter"/>
</dbReference>
<dbReference type="InterPro" id="IPR003477">
    <property type="entry name" value="PemK-like"/>
</dbReference>
<sequence>MLDSPPRRWHVYVVDLAPRVGTKPGKQRPCVAIQPSEFGAAGHPSTVILPLTTRVVAEDAFPLRVRVPAGVCGLDRESDVLVDQMLAWDNALFREELGLLPEALQEKIRSALLEFLDLA</sequence>
<dbReference type="GO" id="GO:0016075">
    <property type="term" value="P:rRNA catabolic process"/>
    <property type="evidence" value="ECO:0007669"/>
    <property type="project" value="TreeGrafter"/>
</dbReference>